<name>A0A7C1VMP6_DESA2</name>
<dbReference type="RefSeq" id="WP_066062832.1">
    <property type="nucleotide sequence ID" value="NZ_CP013015.1"/>
</dbReference>
<organism evidence="3">
    <name type="scientific">Desulfofervidus auxilii</name>
    <dbReference type="NCBI Taxonomy" id="1621989"/>
    <lineage>
        <taxon>Bacteria</taxon>
        <taxon>Pseudomonadati</taxon>
        <taxon>Thermodesulfobacteriota</taxon>
        <taxon>Candidatus Desulfofervidia</taxon>
        <taxon>Candidatus Desulfofervidales</taxon>
        <taxon>Candidatus Desulfofervidaceae</taxon>
        <taxon>Candidatus Desulfofervidus</taxon>
    </lineage>
</organism>
<evidence type="ECO:0000313" key="4">
    <source>
        <dbReference type="Proteomes" id="UP000070560"/>
    </source>
</evidence>
<evidence type="ECO:0000313" key="3">
    <source>
        <dbReference type="EMBL" id="HEC67944.1"/>
    </source>
</evidence>
<dbReference type="Proteomes" id="UP000886268">
    <property type="component" value="Unassembled WGS sequence"/>
</dbReference>
<dbReference type="Proteomes" id="UP000885738">
    <property type="component" value="Unassembled WGS sequence"/>
</dbReference>
<dbReference type="Proteomes" id="UP000070560">
    <property type="component" value="Chromosome"/>
</dbReference>
<dbReference type="AlphaFoldDB" id="A0A7C1VMP6"/>
<dbReference type="InterPro" id="IPR012675">
    <property type="entry name" value="Beta-grasp_dom_sf"/>
</dbReference>
<dbReference type="OrthoDB" id="5460212at2"/>
<reference evidence="3" key="2">
    <citation type="journal article" date="2020" name="mSystems">
        <title>Genome- and Community-Level Interaction Insights into Carbon Utilization and Element Cycling Functions of Hydrothermarchaeota in Hydrothermal Sediment.</title>
        <authorList>
            <person name="Zhou Z."/>
            <person name="Liu Y."/>
            <person name="Xu W."/>
            <person name="Pan J."/>
            <person name="Luo Z.H."/>
            <person name="Li M."/>
        </authorList>
    </citation>
    <scope>NUCLEOTIDE SEQUENCE [LARGE SCALE GENOMIC DNA]</scope>
    <source>
        <strain evidence="3">HyVt-389</strain>
        <strain evidence="2">HyVt-45</strain>
    </source>
</reference>
<reference evidence="1 4" key="1">
    <citation type="submission" date="2015-10" db="EMBL/GenBank/DDBJ databases">
        <title>Candidatus Desulfofervidus auxilii, a hydrogenotrophic sulfate-reducing bacterium involved in the thermophilic anaerobic oxidation of methane.</title>
        <authorList>
            <person name="Krukenberg V."/>
            <person name="Richter M."/>
            <person name="Wegener G."/>
        </authorList>
    </citation>
    <scope>NUCLEOTIDE SEQUENCE [LARGE SCALE GENOMIC DNA]</scope>
    <source>
        <strain evidence="1 4">HS1</strain>
    </source>
</reference>
<keyword evidence="4" id="KW-1185">Reference proteome</keyword>
<sequence length="65" mass="7361">MIKIRFFPEGKEIKLQKGGQVRQILKKLHLSPTTALVIKDNQLLTSDLFIKDGEEIEIRLVGSKG</sequence>
<dbReference type="EMBL" id="CP013015">
    <property type="protein sequence ID" value="AMM41193.1"/>
    <property type="molecule type" value="Genomic_DNA"/>
</dbReference>
<protein>
    <recommendedName>
        <fullName evidence="5">MoaD/ThiS family protein</fullName>
    </recommendedName>
</protein>
<dbReference type="EMBL" id="DRKW01000125">
    <property type="protein sequence ID" value="HEB74012.1"/>
    <property type="molecule type" value="Genomic_DNA"/>
</dbReference>
<dbReference type="EMBL" id="DRIH01000132">
    <property type="protein sequence ID" value="HEC67944.1"/>
    <property type="molecule type" value="Genomic_DNA"/>
</dbReference>
<gene>
    <name evidence="3" type="ORF">ENI35_03925</name>
    <name evidence="2" type="ORF">ENJ03_02180</name>
    <name evidence="1" type="ORF">HS1_001390</name>
</gene>
<evidence type="ECO:0000313" key="1">
    <source>
        <dbReference type="EMBL" id="AMM41193.1"/>
    </source>
</evidence>
<dbReference type="InterPro" id="IPR016155">
    <property type="entry name" value="Mopterin_synth/thiamin_S_b"/>
</dbReference>
<dbReference type="SUPFAM" id="SSF54285">
    <property type="entry name" value="MoaD/ThiS"/>
    <property type="match status" value="1"/>
</dbReference>
<dbReference type="KEGG" id="daw:HS1_001390"/>
<proteinExistence type="predicted"/>
<accession>A0A7C1VMP6</accession>
<evidence type="ECO:0000313" key="2">
    <source>
        <dbReference type="EMBL" id="HEB74012.1"/>
    </source>
</evidence>
<evidence type="ECO:0008006" key="5">
    <source>
        <dbReference type="Google" id="ProtNLM"/>
    </source>
</evidence>
<dbReference type="Gene3D" id="3.10.20.30">
    <property type="match status" value="1"/>
</dbReference>